<proteinExistence type="inferred from homology"/>
<feature type="transmembrane region" description="Helical" evidence="6">
    <location>
        <begin position="122"/>
        <end position="144"/>
    </location>
</feature>
<evidence type="ECO:0000256" key="2">
    <source>
        <dbReference type="ARBA" id="ARBA00022692"/>
    </source>
</evidence>
<dbReference type="AlphaFoldDB" id="A0A2J6PZ86"/>
<evidence type="ECO:0000256" key="3">
    <source>
        <dbReference type="ARBA" id="ARBA00022989"/>
    </source>
</evidence>
<evidence type="ECO:0000313" key="9">
    <source>
        <dbReference type="Proteomes" id="UP000235672"/>
    </source>
</evidence>
<dbReference type="Pfam" id="PF20684">
    <property type="entry name" value="Fung_rhodopsin"/>
    <property type="match status" value="1"/>
</dbReference>
<keyword evidence="3 6" id="KW-1133">Transmembrane helix</keyword>
<keyword evidence="2 6" id="KW-0812">Transmembrane</keyword>
<dbReference type="PANTHER" id="PTHR33048:SF96">
    <property type="entry name" value="INTEGRAL MEMBRANE PROTEIN"/>
    <property type="match status" value="1"/>
</dbReference>
<dbReference type="PANTHER" id="PTHR33048">
    <property type="entry name" value="PTH11-LIKE INTEGRAL MEMBRANE PROTEIN (AFU_ORTHOLOGUE AFUA_5G11245)"/>
    <property type="match status" value="1"/>
</dbReference>
<comment type="similarity">
    <text evidence="5">Belongs to the SAT4 family.</text>
</comment>
<feature type="transmembrane region" description="Helical" evidence="6">
    <location>
        <begin position="164"/>
        <end position="192"/>
    </location>
</feature>
<dbReference type="EMBL" id="KZ613489">
    <property type="protein sequence ID" value="PMD19362.1"/>
    <property type="molecule type" value="Genomic_DNA"/>
</dbReference>
<dbReference type="InterPro" id="IPR052337">
    <property type="entry name" value="SAT4-like"/>
</dbReference>
<dbReference type="InterPro" id="IPR049326">
    <property type="entry name" value="Rhodopsin_dom_fungi"/>
</dbReference>
<evidence type="ECO:0000256" key="5">
    <source>
        <dbReference type="ARBA" id="ARBA00038359"/>
    </source>
</evidence>
<accession>A0A2J6PZ86</accession>
<feature type="transmembrane region" description="Helical" evidence="6">
    <location>
        <begin position="242"/>
        <end position="266"/>
    </location>
</feature>
<dbReference type="Proteomes" id="UP000235672">
    <property type="component" value="Unassembled WGS sequence"/>
</dbReference>
<keyword evidence="4 6" id="KW-0472">Membrane</keyword>
<evidence type="ECO:0000259" key="7">
    <source>
        <dbReference type="Pfam" id="PF20684"/>
    </source>
</evidence>
<comment type="subcellular location">
    <subcellularLocation>
        <location evidence="1">Membrane</location>
        <topology evidence="1">Multi-pass membrane protein</topology>
    </subcellularLocation>
</comment>
<evidence type="ECO:0000313" key="8">
    <source>
        <dbReference type="EMBL" id="PMD19362.1"/>
    </source>
</evidence>
<name>A0A2J6PZ86_9HELO</name>
<evidence type="ECO:0000256" key="1">
    <source>
        <dbReference type="ARBA" id="ARBA00004141"/>
    </source>
</evidence>
<feature type="transmembrane region" description="Helical" evidence="6">
    <location>
        <begin position="15"/>
        <end position="33"/>
    </location>
</feature>
<reference evidence="8 9" key="1">
    <citation type="submission" date="2016-05" db="EMBL/GenBank/DDBJ databases">
        <title>A degradative enzymes factory behind the ericoid mycorrhizal symbiosis.</title>
        <authorList>
            <consortium name="DOE Joint Genome Institute"/>
            <person name="Martino E."/>
            <person name="Morin E."/>
            <person name="Grelet G."/>
            <person name="Kuo A."/>
            <person name="Kohler A."/>
            <person name="Daghino S."/>
            <person name="Barry K."/>
            <person name="Choi C."/>
            <person name="Cichocki N."/>
            <person name="Clum A."/>
            <person name="Copeland A."/>
            <person name="Hainaut M."/>
            <person name="Haridas S."/>
            <person name="Labutti K."/>
            <person name="Lindquist E."/>
            <person name="Lipzen A."/>
            <person name="Khouja H.-R."/>
            <person name="Murat C."/>
            <person name="Ohm R."/>
            <person name="Olson A."/>
            <person name="Spatafora J."/>
            <person name="Veneault-Fourrey C."/>
            <person name="Henrissat B."/>
            <person name="Grigoriev I."/>
            <person name="Martin F."/>
            <person name="Perotto S."/>
        </authorList>
    </citation>
    <scope>NUCLEOTIDE SEQUENCE [LARGE SCALE GENOMIC DNA]</scope>
    <source>
        <strain evidence="8 9">UAMH 7357</strain>
    </source>
</reference>
<feature type="domain" description="Rhodopsin" evidence="7">
    <location>
        <begin position="29"/>
        <end position="267"/>
    </location>
</feature>
<sequence>MALVPGDRSLSARCVAASFGALAWFAVSLRLYVRLKLVKCFGWDDGLMVLALVFYTVFCACMITASHYGTGKHEANLTHEAIVIALRLWWLCEVFYALASVALKASICLFLLRITVRKFHTLLLYSVMTVTVFTGLVFMLVLLLQCHPISFFWDKDQEGHCVKWSVIIAMSWLWSIFAGICDFTVGILPIFLVKDLQMDIRTKCAVVGILGVACIASSAVIIRMPMLHTFADPDFLWATTDIALWSNIEVGLGIFAGSLAALRPLLRAIHQKSRQYLSEQYANTSRSTDLNKSFKRMPSEQSGTLSRKFGLQDGGVTLTTVHSTGGYLADPSENGSDTALNQLPRIKDSSREYRVQKTFEVTTSGPEGSV</sequence>
<evidence type="ECO:0000256" key="4">
    <source>
        <dbReference type="ARBA" id="ARBA00023136"/>
    </source>
</evidence>
<dbReference type="GO" id="GO:0016020">
    <property type="term" value="C:membrane"/>
    <property type="evidence" value="ECO:0007669"/>
    <property type="project" value="UniProtKB-SubCell"/>
</dbReference>
<protein>
    <recommendedName>
        <fullName evidence="7">Rhodopsin domain-containing protein</fullName>
    </recommendedName>
</protein>
<feature type="transmembrane region" description="Helical" evidence="6">
    <location>
        <begin position="45"/>
        <end position="68"/>
    </location>
</feature>
<dbReference type="OrthoDB" id="3923077at2759"/>
<gene>
    <name evidence="8" type="ORF">NA56DRAFT_200496</name>
</gene>
<feature type="transmembrane region" description="Helical" evidence="6">
    <location>
        <begin position="88"/>
        <end position="110"/>
    </location>
</feature>
<organism evidence="8 9">
    <name type="scientific">Hyaloscypha hepaticicola</name>
    <dbReference type="NCBI Taxonomy" id="2082293"/>
    <lineage>
        <taxon>Eukaryota</taxon>
        <taxon>Fungi</taxon>
        <taxon>Dikarya</taxon>
        <taxon>Ascomycota</taxon>
        <taxon>Pezizomycotina</taxon>
        <taxon>Leotiomycetes</taxon>
        <taxon>Helotiales</taxon>
        <taxon>Hyaloscyphaceae</taxon>
        <taxon>Hyaloscypha</taxon>
    </lineage>
</organism>
<evidence type="ECO:0000256" key="6">
    <source>
        <dbReference type="SAM" id="Phobius"/>
    </source>
</evidence>
<keyword evidence="9" id="KW-1185">Reference proteome</keyword>
<feature type="transmembrane region" description="Helical" evidence="6">
    <location>
        <begin position="204"/>
        <end position="222"/>
    </location>
</feature>